<dbReference type="Pfam" id="PF07030">
    <property type="entry name" value="Phage_Mu_Gp36"/>
    <property type="match status" value="1"/>
</dbReference>
<reference evidence="1" key="1">
    <citation type="journal article" date="2014" name="Front. Microbiol.">
        <title>High frequency of phylogenetically diverse reductive dehalogenase-homologous genes in deep subseafloor sedimentary metagenomes.</title>
        <authorList>
            <person name="Kawai M."/>
            <person name="Futagami T."/>
            <person name="Toyoda A."/>
            <person name="Takaki Y."/>
            <person name="Nishi S."/>
            <person name="Hori S."/>
            <person name="Arai W."/>
            <person name="Tsubouchi T."/>
            <person name="Morono Y."/>
            <person name="Uchiyama I."/>
            <person name="Ito T."/>
            <person name="Fujiyama A."/>
            <person name="Inagaki F."/>
            <person name="Takami H."/>
        </authorList>
    </citation>
    <scope>NUCLEOTIDE SEQUENCE</scope>
    <source>
        <strain evidence="1">Expedition CK06-06</strain>
    </source>
</reference>
<name>X1IVQ1_9ZZZZ</name>
<dbReference type="AlphaFoldDB" id="X1IVQ1"/>
<gene>
    <name evidence="1" type="ORF">S03H2_41860</name>
</gene>
<proteinExistence type="predicted"/>
<protein>
    <recommendedName>
        <fullName evidence="2">DUF1320 domain-containing protein</fullName>
    </recommendedName>
</protein>
<sequence>MAYCTKTDILLEIPETVIARLTDDSGGSPPAVDEPRVARAIANADAVIDASCESSYTVPFVTVPNLIRKISVDLSIYNLYSRKENVPAERDKRNTAALALLEDTATLVKHIADSLS</sequence>
<dbReference type="InterPro" id="IPR009752">
    <property type="entry name" value="Phage_Mu_GpJ"/>
</dbReference>
<dbReference type="EMBL" id="BARU01026028">
    <property type="protein sequence ID" value="GAH73345.1"/>
    <property type="molecule type" value="Genomic_DNA"/>
</dbReference>
<feature type="non-terminal residue" evidence="1">
    <location>
        <position position="116"/>
    </location>
</feature>
<accession>X1IVQ1</accession>
<comment type="caution">
    <text evidence="1">The sequence shown here is derived from an EMBL/GenBank/DDBJ whole genome shotgun (WGS) entry which is preliminary data.</text>
</comment>
<evidence type="ECO:0000313" key="1">
    <source>
        <dbReference type="EMBL" id="GAH73345.1"/>
    </source>
</evidence>
<organism evidence="1">
    <name type="scientific">marine sediment metagenome</name>
    <dbReference type="NCBI Taxonomy" id="412755"/>
    <lineage>
        <taxon>unclassified sequences</taxon>
        <taxon>metagenomes</taxon>
        <taxon>ecological metagenomes</taxon>
    </lineage>
</organism>
<evidence type="ECO:0008006" key="2">
    <source>
        <dbReference type="Google" id="ProtNLM"/>
    </source>
</evidence>